<dbReference type="CDD" id="cd05930">
    <property type="entry name" value="A_NRPS"/>
    <property type="match status" value="1"/>
</dbReference>
<evidence type="ECO:0000313" key="5">
    <source>
        <dbReference type="EMBL" id="KAJ1972994.1"/>
    </source>
</evidence>
<dbReference type="InterPro" id="IPR000873">
    <property type="entry name" value="AMP-dep_synth/lig_dom"/>
</dbReference>
<dbReference type="GO" id="GO:0043041">
    <property type="term" value="P:amino acid activation for nonribosomal peptide biosynthetic process"/>
    <property type="evidence" value="ECO:0007669"/>
    <property type="project" value="TreeGrafter"/>
</dbReference>
<dbReference type="Pfam" id="PF13193">
    <property type="entry name" value="AMP-binding_C"/>
    <property type="match status" value="1"/>
</dbReference>
<dbReference type="Gene3D" id="3.30.300.30">
    <property type="match status" value="1"/>
</dbReference>
<dbReference type="Pfam" id="PF00501">
    <property type="entry name" value="AMP-binding"/>
    <property type="match status" value="1"/>
</dbReference>
<dbReference type="SUPFAM" id="SSF56801">
    <property type="entry name" value="Acetyl-CoA synthetase-like"/>
    <property type="match status" value="1"/>
</dbReference>
<dbReference type="InterPro" id="IPR020845">
    <property type="entry name" value="AMP-binding_CS"/>
</dbReference>
<gene>
    <name evidence="5" type="ORF">H4R34_005223</name>
</gene>
<proteinExistence type="predicted"/>
<evidence type="ECO:0000259" key="4">
    <source>
        <dbReference type="PROSITE" id="PS50075"/>
    </source>
</evidence>
<keyword evidence="6" id="KW-1185">Reference proteome</keyword>
<dbReference type="OrthoDB" id="416786at2759"/>
<evidence type="ECO:0000256" key="1">
    <source>
        <dbReference type="ARBA" id="ARBA00022450"/>
    </source>
</evidence>
<evidence type="ECO:0000313" key="6">
    <source>
        <dbReference type="Proteomes" id="UP001151582"/>
    </source>
</evidence>
<sequence>MDINTSHDQPQTLYHAITGTSARLLDLMTTALLLTPFHAMLGQAVNVHSYRWEAMALRGTDGLELLIATDPAPEMQSNAASLLCGWAQALEQFATTAIGTLDAVTACDYPLLALDCSQFQLLAQAVTTTLGLAKWTVTNVLPTSSLQDGFIVGTLKDPVESIVQQSYHITIPLDVPRFRECWMQVGQRHSILRTKFVTTDLVPGHAAVQVVLPAMDMIWTSETCDQPLDDVVTNGYLAHDRQDGFAFDGSALLRATVVRAGHADYRLFLTFHHALLDAWSLNILVDEVMALYHHQPLQPVVQYSAYIAHLAQQPRDATQAFWHDLLHDAVATPDLQLPSTQPPARETARGLSATRCHTMSSALTDIQAFCQRLGMTTSNLLRALWALLLSRYLNNRDDIVFGVLASGRNVALPGIDDMVGLCINTVPFRTRLDRHQPLHRWLQSVHQLSGSILAHEHAGLVDIQRWAEQPTDMALFQSLLVYNRYRGSSTSWPMAQLDALDTSGVSIAEYPLAAMFSDAGHQLQLTLMYDAGKYSEDYVVLLSAYLDTCLTRIIRSTPDTPLEHLWQLPDGERRMISEWSQGATTTLDPSCRLLPDMFVNTLNRTPDAIALESGSTQWTYAQVHQRALLIANRLQAHGVVHQSKVALVFTRSPEFVFSLLAVLMLGAVYVPIDATHGAERIGGILSDLSHPLVLTQSAHFGIVDGQSYSNSIICVDLEPEIIPSNPPRLPVSQPCSPMDLAFIIFTSGTTGKPKGVQVRHESVVNTLHHVAAILNVDHDTRSLQVLNIAFDVCAAEVFATFLAGGTVVLSTSDLLEDLALVNTCYLTCSLLSAIDPMDYPNLTTVISTGEALTPRVGQQWSRGRAFFNFYGPTEATIFSHSTAHDGTQTVHIGQPIPNTQTYLINENHHMAPIGVPGEICIAGLGVSSGYLNQPDLTAKSFVDNPFGPGQMYLTGDLGCWLPNGKIKCLGRKDFQVKLRGFRIELGEIESTAQALDAVTMCAAIVKDKQLVLYVAPIDADQARLQEVLIAKLPAYMVPEHIIGLAQLPLTRIGKIDRRALQALPLPELPMDSAVDSSDYSPMFTVLRDTLAEVLAIDPGRIQPTSSFFRLGGDSISAIQLVARCKRRGVAITVAQVLKHPILAQLEQHAELLSDVPVPEPAVTDDPMGPLPLTAIQRWLLYDTGHGNMDHFNQSFALKCREPLTLEQLCSALLTLINHHDALRTRFTWHEETGEWQAHALPTTNALHTHAHVEAATVSQGELDSQVLHLQTRLSVDCALNVAGGLLNVDGTQVLFLAVHHLVVDLVSWRILLEDLETLLTGQSLPAKTLSFRQWAHQVNDYAQTLPND</sequence>
<evidence type="ECO:0000256" key="2">
    <source>
        <dbReference type="ARBA" id="ARBA00022553"/>
    </source>
</evidence>
<dbReference type="SUPFAM" id="SSF47336">
    <property type="entry name" value="ACP-like"/>
    <property type="match status" value="1"/>
</dbReference>
<dbReference type="InterPro" id="IPR023213">
    <property type="entry name" value="CAT-like_dom_sf"/>
</dbReference>
<dbReference type="PROSITE" id="PS50075">
    <property type="entry name" value="CARRIER"/>
    <property type="match status" value="1"/>
</dbReference>
<dbReference type="InterPro" id="IPR036736">
    <property type="entry name" value="ACP-like_sf"/>
</dbReference>
<dbReference type="SMART" id="SM01294">
    <property type="entry name" value="PKS_PP_betabranch"/>
    <property type="match status" value="1"/>
</dbReference>
<organism evidence="5 6">
    <name type="scientific">Dimargaris verticillata</name>
    <dbReference type="NCBI Taxonomy" id="2761393"/>
    <lineage>
        <taxon>Eukaryota</taxon>
        <taxon>Fungi</taxon>
        <taxon>Fungi incertae sedis</taxon>
        <taxon>Zoopagomycota</taxon>
        <taxon>Kickxellomycotina</taxon>
        <taxon>Dimargaritomycetes</taxon>
        <taxon>Dimargaritales</taxon>
        <taxon>Dimargaritaceae</taxon>
        <taxon>Dimargaris</taxon>
    </lineage>
</organism>
<dbReference type="GO" id="GO:0044550">
    <property type="term" value="P:secondary metabolite biosynthetic process"/>
    <property type="evidence" value="ECO:0007669"/>
    <property type="project" value="TreeGrafter"/>
</dbReference>
<dbReference type="InterPro" id="IPR009081">
    <property type="entry name" value="PP-bd_ACP"/>
</dbReference>
<dbReference type="InterPro" id="IPR020806">
    <property type="entry name" value="PKS_PP-bd"/>
</dbReference>
<accession>A0A9W8E7C4</accession>
<dbReference type="Gene3D" id="3.30.559.30">
    <property type="entry name" value="Nonribosomal peptide synthetase, condensation domain"/>
    <property type="match status" value="1"/>
</dbReference>
<dbReference type="EMBL" id="JANBQB010000916">
    <property type="protein sequence ID" value="KAJ1972994.1"/>
    <property type="molecule type" value="Genomic_DNA"/>
</dbReference>
<keyword evidence="3" id="KW-0436">Ligase</keyword>
<dbReference type="InterPro" id="IPR045851">
    <property type="entry name" value="AMP-bd_C_sf"/>
</dbReference>
<feature type="non-terminal residue" evidence="5">
    <location>
        <position position="1348"/>
    </location>
</feature>
<dbReference type="PROSITE" id="PS00455">
    <property type="entry name" value="AMP_BINDING"/>
    <property type="match status" value="1"/>
</dbReference>
<evidence type="ECO:0000256" key="3">
    <source>
        <dbReference type="ARBA" id="ARBA00022598"/>
    </source>
</evidence>
<dbReference type="GO" id="GO:0031177">
    <property type="term" value="F:phosphopantetheine binding"/>
    <property type="evidence" value="ECO:0007669"/>
    <property type="project" value="InterPro"/>
</dbReference>
<dbReference type="PANTHER" id="PTHR45527:SF1">
    <property type="entry name" value="FATTY ACID SYNTHASE"/>
    <property type="match status" value="1"/>
</dbReference>
<dbReference type="SUPFAM" id="SSF52777">
    <property type="entry name" value="CoA-dependent acyltransferases"/>
    <property type="match status" value="3"/>
</dbReference>
<dbReference type="InterPro" id="IPR042099">
    <property type="entry name" value="ANL_N_sf"/>
</dbReference>
<dbReference type="InterPro" id="IPR010071">
    <property type="entry name" value="AA_adenyl_dom"/>
</dbReference>
<dbReference type="Gene3D" id="1.10.1200.10">
    <property type="entry name" value="ACP-like"/>
    <property type="match status" value="1"/>
</dbReference>
<reference evidence="5" key="1">
    <citation type="submission" date="2022-07" db="EMBL/GenBank/DDBJ databases">
        <title>Phylogenomic reconstructions and comparative analyses of Kickxellomycotina fungi.</title>
        <authorList>
            <person name="Reynolds N.K."/>
            <person name="Stajich J.E."/>
            <person name="Barry K."/>
            <person name="Grigoriev I.V."/>
            <person name="Crous P."/>
            <person name="Smith M.E."/>
        </authorList>
    </citation>
    <scope>NUCLEOTIDE SEQUENCE</scope>
    <source>
        <strain evidence="5">RSA 567</strain>
    </source>
</reference>
<dbReference type="Pfam" id="PF00550">
    <property type="entry name" value="PP-binding"/>
    <property type="match status" value="1"/>
</dbReference>
<dbReference type="InterPro" id="IPR001242">
    <property type="entry name" value="Condensation_dom"/>
</dbReference>
<dbReference type="GO" id="GO:0016874">
    <property type="term" value="F:ligase activity"/>
    <property type="evidence" value="ECO:0007669"/>
    <property type="project" value="UniProtKB-KW"/>
</dbReference>
<name>A0A9W8E7C4_9FUNG</name>
<comment type="caution">
    <text evidence="5">The sequence shown here is derived from an EMBL/GenBank/DDBJ whole genome shotgun (WGS) entry which is preliminary data.</text>
</comment>
<dbReference type="InterPro" id="IPR025110">
    <property type="entry name" value="AMP-bd_C"/>
</dbReference>
<feature type="domain" description="Carrier" evidence="4">
    <location>
        <begin position="1080"/>
        <end position="1153"/>
    </location>
</feature>
<protein>
    <recommendedName>
        <fullName evidence="4">Carrier domain-containing protein</fullName>
    </recommendedName>
</protein>
<dbReference type="Gene3D" id="3.40.50.12780">
    <property type="entry name" value="N-terminal domain of ligase-like"/>
    <property type="match status" value="1"/>
</dbReference>
<dbReference type="Proteomes" id="UP001151582">
    <property type="component" value="Unassembled WGS sequence"/>
</dbReference>
<dbReference type="Pfam" id="PF00668">
    <property type="entry name" value="Condensation"/>
    <property type="match status" value="2"/>
</dbReference>
<dbReference type="SMART" id="SM00823">
    <property type="entry name" value="PKS_PP"/>
    <property type="match status" value="1"/>
</dbReference>
<dbReference type="Gene3D" id="3.30.559.10">
    <property type="entry name" value="Chloramphenicol acetyltransferase-like domain"/>
    <property type="match status" value="2"/>
</dbReference>
<dbReference type="PANTHER" id="PTHR45527">
    <property type="entry name" value="NONRIBOSOMAL PEPTIDE SYNTHETASE"/>
    <property type="match status" value="1"/>
</dbReference>
<keyword evidence="2" id="KW-0597">Phosphoprotein</keyword>
<keyword evidence="1" id="KW-0596">Phosphopantetheine</keyword>
<dbReference type="NCBIfam" id="TIGR01733">
    <property type="entry name" value="AA-adenyl-dom"/>
    <property type="match status" value="1"/>
</dbReference>
<dbReference type="GO" id="GO:0005737">
    <property type="term" value="C:cytoplasm"/>
    <property type="evidence" value="ECO:0007669"/>
    <property type="project" value="TreeGrafter"/>
</dbReference>